<name>A0A0R2PPU2_9GAMM</name>
<organism evidence="1 2">
    <name type="scientific">SAR86 cluster bacterium BACL1 MAG-120920-bin57</name>
    <dbReference type="NCBI Taxonomy" id="1655571"/>
    <lineage>
        <taxon>Bacteria</taxon>
        <taxon>Pseudomonadati</taxon>
        <taxon>Pseudomonadota</taxon>
        <taxon>Gammaproteobacteria</taxon>
        <taxon>SAR86 cluster</taxon>
    </lineage>
</organism>
<proteinExistence type="predicted"/>
<evidence type="ECO:0000313" key="1">
    <source>
        <dbReference type="EMBL" id="KRO38834.1"/>
    </source>
</evidence>
<dbReference type="Proteomes" id="UP000050874">
    <property type="component" value="Unassembled WGS sequence"/>
</dbReference>
<gene>
    <name evidence="1" type="ORF">ABR63_07300</name>
</gene>
<protein>
    <recommendedName>
        <fullName evidence="3">HTH tetR-type domain-containing protein</fullName>
    </recommendedName>
</protein>
<comment type="caution">
    <text evidence="1">The sequence shown here is derived from an EMBL/GenBank/DDBJ whole genome shotgun (WGS) entry which is preliminary data.</text>
</comment>
<dbReference type="AlphaFoldDB" id="A0A0R2PPU2"/>
<sequence>MSNQDGRVLRSVKSQKLIVGAYIKLLRAGTMEPTAQMVADKSRIGIRTVFRQFDDMENLLKSVDAELSKDYNFDVKFDPISSFEDRLAIAINHFNSGYKKHRLIMFATASNMWKYKFLEKNYMNYQKIIRTKTEEVLPEVLNFDSELQELTHATLSFAFWTRLHGQGLKKDQIKSAVVRQCIMIFNSQ</sequence>
<evidence type="ECO:0008006" key="3">
    <source>
        <dbReference type="Google" id="ProtNLM"/>
    </source>
</evidence>
<evidence type="ECO:0000313" key="2">
    <source>
        <dbReference type="Proteomes" id="UP000050874"/>
    </source>
</evidence>
<reference evidence="2" key="1">
    <citation type="submission" date="2015-10" db="EMBL/GenBank/DDBJ databases">
        <title>Metagenome-Assembled Genomes uncover a global brackish microbiome.</title>
        <authorList>
            <person name="Hugerth L.W."/>
            <person name="Larsson J."/>
            <person name="Alneberg J."/>
            <person name="Lindh M.V."/>
            <person name="Legrand C."/>
            <person name="Pinhassi J."/>
            <person name="Andersson A."/>
        </authorList>
    </citation>
    <scope>NUCLEOTIDE SEQUENCE [LARGE SCALE GENOMIC DNA]</scope>
</reference>
<accession>A0A0R2PPU2</accession>
<dbReference type="Gene3D" id="1.10.357.10">
    <property type="entry name" value="Tetracycline Repressor, domain 2"/>
    <property type="match status" value="1"/>
</dbReference>
<dbReference type="EMBL" id="LIAV01000280">
    <property type="protein sequence ID" value="KRO38834.1"/>
    <property type="molecule type" value="Genomic_DNA"/>
</dbReference>